<proteinExistence type="predicted"/>
<keyword evidence="2" id="KW-1185">Reference proteome</keyword>
<sequence length="109" mass="12834">MTWTPITIEKVYDFIFQAESELDGELLNFWDLIKINPEKWIEENYGKEGNGFWVVGLIGRNVIWYNDIEEGFNISNYKTYGTIDEYFCNQDELTSAIERLFQIVNSVST</sequence>
<reference evidence="1 2" key="1">
    <citation type="submission" date="2017-02" db="EMBL/GenBank/DDBJ databases">
        <authorList>
            <person name="Peterson S.W."/>
        </authorList>
    </citation>
    <scope>NUCLEOTIDE SEQUENCE [LARGE SCALE GENOMIC DNA]</scope>
    <source>
        <strain evidence="1 2">DSM 25262</strain>
    </source>
</reference>
<evidence type="ECO:0000313" key="2">
    <source>
        <dbReference type="Proteomes" id="UP000190961"/>
    </source>
</evidence>
<dbReference type="STRING" id="688867.SAMN05660236_5715"/>
<accession>A0A1T5MKX3</accession>
<dbReference type="Proteomes" id="UP000190961">
    <property type="component" value="Unassembled WGS sequence"/>
</dbReference>
<name>A0A1T5MKX3_9BACT</name>
<evidence type="ECO:0000313" key="1">
    <source>
        <dbReference type="EMBL" id="SKC88871.1"/>
    </source>
</evidence>
<organism evidence="1 2">
    <name type="scientific">Ohtaekwangia koreensis</name>
    <dbReference type="NCBI Taxonomy" id="688867"/>
    <lineage>
        <taxon>Bacteria</taxon>
        <taxon>Pseudomonadati</taxon>
        <taxon>Bacteroidota</taxon>
        <taxon>Cytophagia</taxon>
        <taxon>Cytophagales</taxon>
        <taxon>Fulvivirgaceae</taxon>
        <taxon>Ohtaekwangia</taxon>
    </lineage>
</organism>
<dbReference type="AlphaFoldDB" id="A0A1T5MKX3"/>
<protein>
    <submittedName>
        <fullName evidence="1">Uncharacterized protein</fullName>
    </submittedName>
</protein>
<dbReference type="RefSeq" id="WP_221409002.1">
    <property type="nucleotide sequence ID" value="NZ_FUZU01000005.1"/>
</dbReference>
<dbReference type="EMBL" id="FUZU01000005">
    <property type="protein sequence ID" value="SKC88871.1"/>
    <property type="molecule type" value="Genomic_DNA"/>
</dbReference>
<gene>
    <name evidence="1" type="ORF">SAMN05660236_5715</name>
</gene>